<dbReference type="InterPro" id="IPR022641">
    <property type="entry name" value="CheR_N"/>
</dbReference>
<accession>A0A7T5R4V1</accession>
<reference evidence="7 8" key="1">
    <citation type="submission" date="2020-07" db="EMBL/GenBank/DDBJ databases">
        <title>Huge and variable diversity of episymbiotic CPR bacteria and DPANN archaea in groundwater ecosystems.</title>
        <authorList>
            <person name="He C.Y."/>
            <person name="Keren R."/>
            <person name="Whittaker M."/>
            <person name="Farag I.F."/>
            <person name="Doudna J."/>
            <person name="Cate J.H.D."/>
            <person name="Banfield J.F."/>
        </authorList>
    </citation>
    <scope>NUCLEOTIDE SEQUENCE [LARGE SCALE GENOMIC DNA]</scope>
    <source>
        <strain evidence="7">NC_groundwater_70_Ag_B-0.1um_54_66</strain>
    </source>
</reference>
<evidence type="ECO:0000259" key="6">
    <source>
        <dbReference type="PROSITE" id="PS50123"/>
    </source>
</evidence>
<dbReference type="EC" id="2.1.1.80" evidence="2"/>
<keyword evidence="5" id="KW-0949">S-adenosyl-L-methionine</keyword>
<dbReference type="Gene3D" id="3.40.50.150">
    <property type="entry name" value="Vaccinia Virus protein VP39"/>
    <property type="match status" value="1"/>
</dbReference>
<evidence type="ECO:0000256" key="5">
    <source>
        <dbReference type="ARBA" id="ARBA00022691"/>
    </source>
</evidence>
<protein>
    <recommendedName>
        <fullName evidence="2">protein-glutamate O-methyltransferase</fullName>
        <ecNumber evidence="2">2.1.1.80</ecNumber>
    </recommendedName>
</protein>
<dbReference type="Proteomes" id="UP000595362">
    <property type="component" value="Chromosome"/>
</dbReference>
<dbReference type="PROSITE" id="PS50123">
    <property type="entry name" value="CHER"/>
    <property type="match status" value="1"/>
</dbReference>
<feature type="domain" description="CheR-type methyltransferase" evidence="6">
    <location>
        <begin position="1"/>
        <end position="262"/>
    </location>
</feature>
<dbReference type="EMBL" id="CP066681">
    <property type="protein sequence ID" value="QQG37481.1"/>
    <property type="molecule type" value="Genomic_DNA"/>
</dbReference>
<dbReference type="PANTHER" id="PTHR24422">
    <property type="entry name" value="CHEMOTAXIS PROTEIN METHYLTRANSFERASE"/>
    <property type="match status" value="1"/>
</dbReference>
<dbReference type="Pfam" id="PF01739">
    <property type="entry name" value="CheR"/>
    <property type="match status" value="1"/>
</dbReference>
<dbReference type="Pfam" id="PF03705">
    <property type="entry name" value="CheR_N"/>
    <property type="match status" value="1"/>
</dbReference>
<dbReference type="InterPro" id="IPR000780">
    <property type="entry name" value="CheR_MeTrfase"/>
</dbReference>
<dbReference type="PANTHER" id="PTHR24422:SF21">
    <property type="entry name" value="CHEMOTAXIS PROTEIN METHYLTRANSFERASE 1"/>
    <property type="match status" value="1"/>
</dbReference>
<proteinExistence type="predicted"/>
<dbReference type="PRINTS" id="PR00996">
    <property type="entry name" value="CHERMTFRASE"/>
</dbReference>
<dbReference type="GO" id="GO:0032259">
    <property type="term" value="P:methylation"/>
    <property type="evidence" value="ECO:0007669"/>
    <property type="project" value="UniProtKB-KW"/>
</dbReference>
<evidence type="ECO:0000313" key="8">
    <source>
        <dbReference type="Proteomes" id="UP000595362"/>
    </source>
</evidence>
<keyword evidence="3 7" id="KW-0489">Methyltransferase</keyword>
<name>A0A7T5R4V1_9BACT</name>
<evidence type="ECO:0000256" key="2">
    <source>
        <dbReference type="ARBA" id="ARBA00012534"/>
    </source>
</evidence>
<dbReference type="SUPFAM" id="SSF47757">
    <property type="entry name" value="Chemotaxis receptor methyltransferase CheR, N-terminal domain"/>
    <property type="match status" value="1"/>
</dbReference>
<comment type="catalytic activity">
    <reaction evidence="1">
        <text>L-glutamyl-[protein] + S-adenosyl-L-methionine = [protein]-L-glutamate 5-O-methyl ester + S-adenosyl-L-homocysteine</text>
        <dbReference type="Rhea" id="RHEA:24452"/>
        <dbReference type="Rhea" id="RHEA-COMP:10208"/>
        <dbReference type="Rhea" id="RHEA-COMP:10311"/>
        <dbReference type="ChEBI" id="CHEBI:29973"/>
        <dbReference type="ChEBI" id="CHEBI:57856"/>
        <dbReference type="ChEBI" id="CHEBI:59789"/>
        <dbReference type="ChEBI" id="CHEBI:82795"/>
        <dbReference type="EC" id="2.1.1.80"/>
    </reaction>
</comment>
<evidence type="ECO:0000313" key="7">
    <source>
        <dbReference type="EMBL" id="QQG37481.1"/>
    </source>
</evidence>
<gene>
    <name evidence="7" type="ORF">HYS17_11715</name>
</gene>
<sequence length="302" mass="34357">MQPQTFEYLRDLLKRTSGLMVTTEKTYLLQSRLLPIARRRGMQNLDQMVASLKMKPDKGLTDEIIEAMTTNETYFFRDDKAFKQLRENILPALLKAREGSRKIRIWSAASSTGQEAYSMAMIFDELLAARPGWAYEIVGTDISPAAVERARRGEYSAFEVQRGLPIKLLMKYFSQTGQNWTIKDEMKRNISFRVFNLHDSFMPLGRFDLIVCRNVLIYFDDNDKRKVLTGMKGVLAADGYLFLGSSETILGLSTEFTIVPSFPGFYSTVPLEETYNRLGFALPAARPLTPMKVVSTEGFSRG</sequence>
<dbReference type="InterPro" id="IPR022642">
    <property type="entry name" value="CheR_C"/>
</dbReference>
<dbReference type="GO" id="GO:0008983">
    <property type="term" value="F:protein-glutamate O-methyltransferase activity"/>
    <property type="evidence" value="ECO:0007669"/>
    <property type="project" value="UniProtKB-EC"/>
</dbReference>
<evidence type="ECO:0000256" key="4">
    <source>
        <dbReference type="ARBA" id="ARBA00022679"/>
    </source>
</evidence>
<dbReference type="InterPro" id="IPR029063">
    <property type="entry name" value="SAM-dependent_MTases_sf"/>
</dbReference>
<dbReference type="InterPro" id="IPR036804">
    <property type="entry name" value="CheR_N_sf"/>
</dbReference>
<evidence type="ECO:0000256" key="1">
    <source>
        <dbReference type="ARBA" id="ARBA00001541"/>
    </source>
</evidence>
<dbReference type="SMART" id="SM00138">
    <property type="entry name" value="MeTrc"/>
    <property type="match status" value="1"/>
</dbReference>
<evidence type="ECO:0000256" key="3">
    <source>
        <dbReference type="ARBA" id="ARBA00022603"/>
    </source>
</evidence>
<dbReference type="SUPFAM" id="SSF53335">
    <property type="entry name" value="S-adenosyl-L-methionine-dependent methyltransferases"/>
    <property type="match status" value="1"/>
</dbReference>
<dbReference type="AlphaFoldDB" id="A0A7T5R4V1"/>
<dbReference type="InterPro" id="IPR050903">
    <property type="entry name" value="Bact_Chemotaxis_MeTrfase"/>
</dbReference>
<keyword evidence="4 7" id="KW-0808">Transferase</keyword>
<dbReference type="Gene3D" id="1.10.155.10">
    <property type="entry name" value="Chemotaxis receptor methyltransferase CheR, N-terminal domain"/>
    <property type="match status" value="1"/>
</dbReference>
<organism evidence="7 8">
    <name type="scientific">Micavibrio aeruginosavorus</name>
    <dbReference type="NCBI Taxonomy" id="349221"/>
    <lineage>
        <taxon>Bacteria</taxon>
        <taxon>Pseudomonadati</taxon>
        <taxon>Bdellovibrionota</taxon>
        <taxon>Bdellovibrionia</taxon>
        <taxon>Bdellovibrionales</taxon>
        <taxon>Pseudobdellovibrionaceae</taxon>
        <taxon>Micavibrio</taxon>
    </lineage>
</organism>